<evidence type="ECO:0000256" key="2">
    <source>
        <dbReference type="SAM" id="SignalP"/>
    </source>
</evidence>
<name>A0A1I4PJN8_9BACI</name>
<feature type="compositionally biased region" description="Low complexity" evidence="1">
    <location>
        <begin position="24"/>
        <end position="36"/>
    </location>
</feature>
<dbReference type="PROSITE" id="PS51257">
    <property type="entry name" value="PROKAR_LIPOPROTEIN"/>
    <property type="match status" value="1"/>
</dbReference>
<organism evidence="3 4">
    <name type="scientific">Salibacterium qingdaonense</name>
    <dbReference type="NCBI Taxonomy" id="266892"/>
    <lineage>
        <taxon>Bacteria</taxon>
        <taxon>Bacillati</taxon>
        <taxon>Bacillota</taxon>
        <taxon>Bacilli</taxon>
        <taxon>Bacillales</taxon>
        <taxon>Bacillaceae</taxon>
    </lineage>
</organism>
<accession>A0A1I4PJN8</accession>
<dbReference type="OrthoDB" id="9898177at2"/>
<evidence type="ECO:0000313" key="3">
    <source>
        <dbReference type="EMBL" id="SFM27725.1"/>
    </source>
</evidence>
<feature type="region of interest" description="Disordered" evidence="1">
    <location>
        <begin position="24"/>
        <end position="85"/>
    </location>
</feature>
<dbReference type="EMBL" id="FOTY01000027">
    <property type="protein sequence ID" value="SFM27725.1"/>
    <property type="molecule type" value="Genomic_DNA"/>
</dbReference>
<gene>
    <name evidence="3" type="ORF">SAMN04488054_12719</name>
</gene>
<dbReference type="AlphaFoldDB" id="A0A1I4PJN8"/>
<feature type="chain" id="PRO_5011659035" evidence="2">
    <location>
        <begin position="19"/>
        <end position="258"/>
    </location>
</feature>
<keyword evidence="2" id="KW-0732">Signal</keyword>
<dbReference type="Proteomes" id="UP000199668">
    <property type="component" value="Unassembled WGS sequence"/>
</dbReference>
<evidence type="ECO:0000313" key="4">
    <source>
        <dbReference type="Proteomes" id="UP000199668"/>
    </source>
</evidence>
<feature type="compositionally biased region" description="Acidic residues" evidence="1">
    <location>
        <begin position="37"/>
        <end position="76"/>
    </location>
</feature>
<keyword evidence="4" id="KW-1185">Reference proteome</keyword>
<sequence length="258" mass="28687">MKQIFFLILCTVTVTVMAACGSNGENAESSAGAEESGAAEEQQEEAENSPEETAASEETDTGSESADSEGTGEDEAGGSADGENYEPYEYEEVWADVGLEVESSKEALQSDYEKLVKALTNEHKQQYDSYVNGVTTAIEAETTIELHYNRFMNNVPDILMDTKRVELETREIDFVRQQLIKGMENMIDAIEPMDTELEGKTAQEALDELNSAIDESNHYDALGYVQLQRILEETGALKPENEDDYLDFIDEQLNEEKL</sequence>
<proteinExistence type="predicted"/>
<feature type="signal peptide" evidence="2">
    <location>
        <begin position="1"/>
        <end position="18"/>
    </location>
</feature>
<evidence type="ECO:0000256" key="1">
    <source>
        <dbReference type="SAM" id="MobiDB-lite"/>
    </source>
</evidence>
<reference evidence="3 4" key="1">
    <citation type="submission" date="2016-10" db="EMBL/GenBank/DDBJ databases">
        <authorList>
            <person name="de Groot N.N."/>
        </authorList>
    </citation>
    <scope>NUCLEOTIDE SEQUENCE [LARGE SCALE GENOMIC DNA]</scope>
    <source>
        <strain evidence="3 4">CGMCC 1.6134</strain>
    </source>
</reference>
<protein>
    <submittedName>
        <fullName evidence="3">Uncharacterized protein</fullName>
    </submittedName>
</protein>
<dbReference type="RefSeq" id="WP_090927939.1">
    <property type="nucleotide sequence ID" value="NZ_FOTY01000027.1"/>
</dbReference>